<dbReference type="AlphaFoldDB" id="A0A0F9MGL1"/>
<name>A0A0F9MGL1_9ZZZZ</name>
<protein>
    <submittedName>
        <fullName evidence="1">Uncharacterized protein</fullName>
    </submittedName>
</protein>
<evidence type="ECO:0000313" key="1">
    <source>
        <dbReference type="EMBL" id="KKN06525.1"/>
    </source>
</evidence>
<sequence length="87" mass="10163">MKKSIVLILLICIHCCHTQEQEQVELQARLAIDEIREFVAIPSDVLNYDDINKNLVWLNQKFDYRGFRTSILPTDGEPLFMAILEIE</sequence>
<accession>A0A0F9MGL1</accession>
<dbReference type="EMBL" id="LAZR01004679">
    <property type="protein sequence ID" value="KKN06525.1"/>
    <property type="molecule type" value="Genomic_DNA"/>
</dbReference>
<gene>
    <name evidence="1" type="ORF">LCGC14_1076350</name>
</gene>
<organism evidence="1">
    <name type="scientific">marine sediment metagenome</name>
    <dbReference type="NCBI Taxonomy" id="412755"/>
    <lineage>
        <taxon>unclassified sequences</taxon>
        <taxon>metagenomes</taxon>
        <taxon>ecological metagenomes</taxon>
    </lineage>
</organism>
<comment type="caution">
    <text evidence="1">The sequence shown here is derived from an EMBL/GenBank/DDBJ whole genome shotgun (WGS) entry which is preliminary data.</text>
</comment>
<proteinExistence type="predicted"/>
<reference evidence="1" key="1">
    <citation type="journal article" date="2015" name="Nature">
        <title>Complex archaea that bridge the gap between prokaryotes and eukaryotes.</title>
        <authorList>
            <person name="Spang A."/>
            <person name="Saw J.H."/>
            <person name="Jorgensen S.L."/>
            <person name="Zaremba-Niedzwiedzka K."/>
            <person name="Martijn J."/>
            <person name="Lind A.E."/>
            <person name="van Eijk R."/>
            <person name="Schleper C."/>
            <person name="Guy L."/>
            <person name="Ettema T.J."/>
        </authorList>
    </citation>
    <scope>NUCLEOTIDE SEQUENCE</scope>
</reference>